<gene>
    <name evidence="5" type="ORF">DPMN_154575</name>
</gene>
<dbReference type="PRINTS" id="PR00007">
    <property type="entry name" value="COMPLEMNTC1Q"/>
</dbReference>
<dbReference type="GO" id="GO:0005576">
    <property type="term" value="C:extracellular region"/>
    <property type="evidence" value="ECO:0007669"/>
    <property type="project" value="UniProtKB-SubCell"/>
</dbReference>
<protein>
    <recommendedName>
        <fullName evidence="4">C1q domain-containing protein</fullName>
    </recommendedName>
</protein>
<name>A0A9D4JAI3_DREPO</name>
<dbReference type="InterPro" id="IPR001073">
    <property type="entry name" value="C1q_dom"/>
</dbReference>
<dbReference type="AlphaFoldDB" id="A0A9D4JAI3"/>
<keyword evidence="3" id="KW-0732">Signal</keyword>
<dbReference type="InterPro" id="IPR050822">
    <property type="entry name" value="Cerebellin_Synaptic_Org"/>
</dbReference>
<dbReference type="PROSITE" id="PS50871">
    <property type="entry name" value="C1Q"/>
    <property type="match status" value="1"/>
</dbReference>
<dbReference type="Gene3D" id="2.60.120.40">
    <property type="match status" value="1"/>
</dbReference>
<comment type="subcellular location">
    <subcellularLocation>
        <location evidence="1">Secreted</location>
    </subcellularLocation>
</comment>
<dbReference type="PANTHER" id="PTHR22923">
    <property type="entry name" value="CEREBELLIN-RELATED"/>
    <property type="match status" value="1"/>
</dbReference>
<evidence type="ECO:0000256" key="1">
    <source>
        <dbReference type="ARBA" id="ARBA00004613"/>
    </source>
</evidence>
<reference evidence="5" key="1">
    <citation type="journal article" date="2019" name="bioRxiv">
        <title>The Genome of the Zebra Mussel, Dreissena polymorpha: A Resource for Invasive Species Research.</title>
        <authorList>
            <person name="McCartney M.A."/>
            <person name="Auch B."/>
            <person name="Kono T."/>
            <person name="Mallez S."/>
            <person name="Zhang Y."/>
            <person name="Obille A."/>
            <person name="Becker A."/>
            <person name="Abrahante J.E."/>
            <person name="Garbe J."/>
            <person name="Badalamenti J.P."/>
            <person name="Herman A."/>
            <person name="Mangelson H."/>
            <person name="Liachko I."/>
            <person name="Sullivan S."/>
            <person name="Sone E.D."/>
            <person name="Koren S."/>
            <person name="Silverstein K.A.T."/>
            <person name="Beckman K.B."/>
            <person name="Gohl D.M."/>
        </authorList>
    </citation>
    <scope>NUCLEOTIDE SEQUENCE</scope>
    <source>
        <strain evidence="5">Duluth1</strain>
        <tissue evidence="5">Whole animal</tissue>
    </source>
</reference>
<dbReference type="SMART" id="SM00110">
    <property type="entry name" value="C1Q"/>
    <property type="match status" value="1"/>
</dbReference>
<dbReference type="Proteomes" id="UP000828390">
    <property type="component" value="Unassembled WGS sequence"/>
</dbReference>
<accession>A0A9D4JAI3</accession>
<evidence type="ECO:0000256" key="3">
    <source>
        <dbReference type="ARBA" id="ARBA00022729"/>
    </source>
</evidence>
<evidence type="ECO:0000259" key="4">
    <source>
        <dbReference type="PROSITE" id="PS50871"/>
    </source>
</evidence>
<dbReference type="InterPro" id="IPR008983">
    <property type="entry name" value="Tumour_necrosis_fac-like_dom"/>
</dbReference>
<dbReference type="Pfam" id="PF00386">
    <property type="entry name" value="C1q"/>
    <property type="match status" value="1"/>
</dbReference>
<sequence>MSDNCTDPIGRMCSVQDFTIEYINNSQTILYYFPDDAAIAFTASVPVDSPFRFGTVLTNIGGHYNQNTGSFTCAVPGLYYFSYHLVKKRADPRVDACGCSLGKNVVSVGIKAYIDPQDPFTSGGADMRSYGVSNGAYLNLFRGDTVQLVDCSSVNYFESWSSFSGVLVKAF</sequence>
<dbReference type="SUPFAM" id="SSF49842">
    <property type="entry name" value="TNF-like"/>
    <property type="match status" value="1"/>
</dbReference>
<evidence type="ECO:0000256" key="2">
    <source>
        <dbReference type="ARBA" id="ARBA00022525"/>
    </source>
</evidence>
<evidence type="ECO:0000313" key="6">
    <source>
        <dbReference type="Proteomes" id="UP000828390"/>
    </source>
</evidence>
<reference evidence="5" key="2">
    <citation type="submission" date="2020-11" db="EMBL/GenBank/DDBJ databases">
        <authorList>
            <person name="McCartney M.A."/>
            <person name="Auch B."/>
            <person name="Kono T."/>
            <person name="Mallez S."/>
            <person name="Becker A."/>
            <person name="Gohl D.M."/>
            <person name="Silverstein K.A.T."/>
            <person name="Koren S."/>
            <person name="Bechman K.B."/>
            <person name="Herman A."/>
            <person name="Abrahante J.E."/>
            <person name="Garbe J."/>
        </authorList>
    </citation>
    <scope>NUCLEOTIDE SEQUENCE</scope>
    <source>
        <strain evidence="5">Duluth1</strain>
        <tissue evidence="5">Whole animal</tissue>
    </source>
</reference>
<organism evidence="5 6">
    <name type="scientific">Dreissena polymorpha</name>
    <name type="common">Zebra mussel</name>
    <name type="synonym">Mytilus polymorpha</name>
    <dbReference type="NCBI Taxonomy" id="45954"/>
    <lineage>
        <taxon>Eukaryota</taxon>
        <taxon>Metazoa</taxon>
        <taxon>Spiralia</taxon>
        <taxon>Lophotrochozoa</taxon>
        <taxon>Mollusca</taxon>
        <taxon>Bivalvia</taxon>
        <taxon>Autobranchia</taxon>
        <taxon>Heteroconchia</taxon>
        <taxon>Euheterodonta</taxon>
        <taxon>Imparidentia</taxon>
        <taxon>Neoheterodontei</taxon>
        <taxon>Myida</taxon>
        <taxon>Dreissenoidea</taxon>
        <taxon>Dreissenidae</taxon>
        <taxon>Dreissena</taxon>
    </lineage>
</organism>
<keyword evidence="2" id="KW-0964">Secreted</keyword>
<evidence type="ECO:0000313" key="5">
    <source>
        <dbReference type="EMBL" id="KAH3800932.1"/>
    </source>
</evidence>
<comment type="caution">
    <text evidence="5">The sequence shown here is derived from an EMBL/GenBank/DDBJ whole genome shotgun (WGS) entry which is preliminary data.</text>
</comment>
<dbReference type="PANTHER" id="PTHR22923:SF113">
    <property type="entry name" value="COMPLEMENT C1Q-LIKE PROTEIN 4"/>
    <property type="match status" value="1"/>
</dbReference>
<keyword evidence="6" id="KW-1185">Reference proteome</keyword>
<dbReference type="EMBL" id="JAIWYP010000007">
    <property type="protein sequence ID" value="KAH3800932.1"/>
    <property type="molecule type" value="Genomic_DNA"/>
</dbReference>
<feature type="domain" description="C1q" evidence="4">
    <location>
        <begin position="30"/>
        <end position="171"/>
    </location>
</feature>
<proteinExistence type="predicted"/>